<dbReference type="InterPro" id="IPR037522">
    <property type="entry name" value="HD_GYP_dom"/>
</dbReference>
<dbReference type="Pfam" id="PF13487">
    <property type="entry name" value="HD_5"/>
    <property type="match status" value="1"/>
</dbReference>
<protein>
    <submittedName>
        <fullName evidence="2">HD-GYP domain-containing protein</fullName>
    </submittedName>
</protein>
<dbReference type="InterPro" id="IPR003607">
    <property type="entry name" value="HD/PDEase_dom"/>
</dbReference>
<dbReference type="RefSeq" id="WP_160722377.1">
    <property type="nucleotide sequence ID" value="NZ_SUMG01000016.1"/>
</dbReference>
<dbReference type="CDD" id="cd00077">
    <property type="entry name" value="HDc"/>
    <property type="match status" value="1"/>
</dbReference>
<name>A0AA43XNG1_9CLOT</name>
<evidence type="ECO:0000259" key="1">
    <source>
        <dbReference type="PROSITE" id="PS51832"/>
    </source>
</evidence>
<dbReference type="EMBL" id="SUMG01000016">
    <property type="protein sequence ID" value="NBG89075.1"/>
    <property type="molecule type" value="Genomic_DNA"/>
</dbReference>
<dbReference type="SMART" id="SM00471">
    <property type="entry name" value="HDc"/>
    <property type="match status" value="1"/>
</dbReference>
<dbReference type="Proteomes" id="UP000449710">
    <property type="component" value="Unassembled WGS sequence"/>
</dbReference>
<comment type="caution">
    <text evidence="2">The sequence shown here is derived from an EMBL/GenBank/DDBJ whole genome shotgun (WGS) entry which is preliminary data.</text>
</comment>
<feature type="domain" description="HD-GYP" evidence="1">
    <location>
        <begin position="144"/>
        <end position="340"/>
    </location>
</feature>
<dbReference type="PROSITE" id="PS51832">
    <property type="entry name" value="HD_GYP"/>
    <property type="match status" value="1"/>
</dbReference>
<sequence length="381" mass="43839">MEKKNKTWEKIFSTKLEKGMVLAEDIINEEGIRLLVQGTVIKESHRIKSILKMNRITMVKVEAGEEAKEGEDGKAPLQAPDLKPFVTEKTEAQREAEKEQKSQRVFNQRFHEKCDQLRRDFEKIVSGEAVKSSDLYPRIQDTLEIFQKENNIFQLMQSLKEVKDLTYAHGQNVALTAYSLGKWLDLSKNELEELILASLLIDIGKARVPKETLYKTQPLNEDEKVAVRRHVLHSYDMIKNYDCIGKAVKEAVLYHHERMDGSGYPIGLQGEEIPLYARILAIADLYAALTVKRPYREAKTPFEAIDIIRQDYIDKLDGAIWYTFLRKMGDNFIGQRVTLNTGGEGKIVFMPSQDITRPIVEIDGKLIDLSREETYRIENFA</sequence>
<reference evidence="2 3" key="1">
    <citation type="submission" date="2019-04" db="EMBL/GenBank/DDBJ databases">
        <title>Isachenkonia alkalipeptolytica gen. nov. sp. nov. a new anaerobic, alkiliphilic organothrophic bacterium capable to reduce synthesized ferrihydrite isolated from a soda lake.</title>
        <authorList>
            <person name="Toshchakov S.V."/>
            <person name="Zavarzina D.G."/>
            <person name="Zhilina T.N."/>
            <person name="Kostrikina N.A."/>
            <person name="Kublanov I.V."/>
        </authorList>
    </citation>
    <scope>NUCLEOTIDE SEQUENCE [LARGE SCALE GENOMIC DNA]</scope>
    <source>
        <strain evidence="2 3">Z-1701</strain>
    </source>
</reference>
<dbReference type="PANTHER" id="PTHR43155">
    <property type="entry name" value="CYCLIC DI-GMP PHOSPHODIESTERASE PA4108-RELATED"/>
    <property type="match status" value="1"/>
</dbReference>
<organism evidence="2 3">
    <name type="scientific">Isachenkonia alkalipeptolytica</name>
    <dbReference type="NCBI Taxonomy" id="2565777"/>
    <lineage>
        <taxon>Bacteria</taxon>
        <taxon>Bacillati</taxon>
        <taxon>Bacillota</taxon>
        <taxon>Clostridia</taxon>
        <taxon>Eubacteriales</taxon>
        <taxon>Clostridiaceae</taxon>
        <taxon>Isachenkonia</taxon>
    </lineage>
</organism>
<proteinExistence type="predicted"/>
<evidence type="ECO:0000313" key="2">
    <source>
        <dbReference type="EMBL" id="NBG89075.1"/>
    </source>
</evidence>
<dbReference type="AlphaFoldDB" id="A0AA43XNG1"/>
<accession>A0AA43XNG1</accession>
<dbReference type="Gene3D" id="1.10.3210.10">
    <property type="entry name" value="Hypothetical protein af1432"/>
    <property type="match status" value="1"/>
</dbReference>
<keyword evidence="3" id="KW-1185">Reference proteome</keyword>
<gene>
    <name evidence="2" type="ORF">ISALK_11300</name>
</gene>
<dbReference type="SUPFAM" id="SSF109604">
    <property type="entry name" value="HD-domain/PDEase-like"/>
    <property type="match status" value="1"/>
</dbReference>
<dbReference type="PANTHER" id="PTHR43155:SF2">
    <property type="entry name" value="CYCLIC DI-GMP PHOSPHODIESTERASE PA4108"/>
    <property type="match status" value="1"/>
</dbReference>
<evidence type="ECO:0000313" key="3">
    <source>
        <dbReference type="Proteomes" id="UP000449710"/>
    </source>
</evidence>